<organism evidence="2 3">
    <name type="scientific">Stentor coeruleus</name>
    <dbReference type="NCBI Taxonomy" id="5963"/>
    <lineage>
        <taxon>Eukaryota</taxon>
        <taxon>Sar</taxon>
        <taxon>Alveolata</taxon>
        <taxon>Ciliophora</taxon>
        <taxon>Postciliodesmatophora</taxon>
        <taxon>Heterotrichea</taxon>
        <taxon>Heterotrichida</taxon>
        <taxon>Stentoridae</taxon>
        <taxon>Stentor</taxon>
    </lineage>
</organism>
<keyword evidence="1" id="KW-0732">Signal</keyword>
<accession>A0A1R2C890</accession>
<comment type="caution">
    <text evidence="2">The sequence shown here is derived from an EMBL/GenBank/DDBJ whole genome shotgun (WGS) entry which is preliminary data.</text>
</comment>
<dbReference type="Proteomes" id="UP000187209">
    <property type="component" value="Unassembled WGS sequence"/>
</dbReference>
<proteinExistence type="predicted"/>
<keyword evidence="3" id="KW-1185">Reference proteome</keyword>
<sequence>MKYIIVLLALTLLINGQTTCPKYQCKLKTQKFTDNTCVVYSNNTYYVSPCKTGYCEVSFGSLNSTCISSTKTTYETNMYLPGAKCTINDDCLSGICSKTCQGISKGKTCNSTLDCNPGLYCLNSQCTELITTRLNCSNQYSCPYNSGCNVFNNASACIEYFSLEPGEIVGSCSENGMNLLCKSGYCGINGEVYVCTDEIESVSPRPYYCTLGSTCYSKIDQKIGVAFSQECLCGLNNLGTPHCNIFLGDYYGMKYKEKLIKWVRSDSVKNCNTYARIQPECMKDWMNINDYNEIMYYYYLFMYYPYVAEAEDCVLENYVQDFYEAKNDIDTDSFAEIHKLFISIVLIMWF</sequence>
<evidence type="ECO:0008006" key="4">
    <source>
        <dbReference type="Google" id="ProtNLM"/>
    </source>
</evidence>
<feature type="signal peptide" evidence="1">
    <location>
        <begin position="1"/>
        <end position="16"/>
    </location>
</feature>
<dbReference type="EMBL" id="MPUH01000243">
    <property type="protein sequence ID" value="OMJ85232.1"/>
    <property type="molecule type" value="Genomic_DNA"/>
</dbReference>
<name>A0A1R2C890_9CILI</name>
<dbReference type="OrthoDB" id="324382at2759"/>
<dbReference type="AlphaFoldDB" id="A0A1R2C890"/>
<evidence type="ECO:0000256" key="1">
    <source>
        <dbReference type="SAM" id="SignalP"/>
    </source>
</evidence>
<protein>
    <recommendedName>
        <fullName evidence="4">Dickkopf N-terminal cysteine-rich domain-containing protein</fullName>
    </recommendedName>
</protein>
<evidence type="ECO:0000313" key="2">
    <source>
        <dbReference type="EMBL" id="OMJ85232.1"/>
    </source>
</evidence>
<reference evidence="2 3" key="1">
    <citation type="submission" date="2016-11" db="EMBL/GenBank/DDBJ databases">
        <title>The macronuclear genome of Stentor coeruleus: a giant cell with tiny introns.</title>
        <authorList>
            <person name="Slabodnick M."/>
            <person name="Ruby J.G."/>
            <person name="Reiff S.B."/>
            <person name="Swart E.C."/>
            <person name="Gosai S."/>
            <person name="Prabakaran S."/>
            <person name="Witkowska E."/>
            <person name="Larue G.E."/>
            <person name="Fisher S."/>
            <person name="Freeman R.M."/>
            <person name="Gunawardena J."/>
            <person name="Chu W."/>
            <person name="Stover N.A."/>
            <person name="Gregory B.D."/>
            <person name="Nowacki M."/>
            <person name="Derisi J."/>
            <person name="Roy S.W."/>
            <person name="Marshall W.F."/>
            <person name="Sood P."/>
        </authorList>
    </citation>
    <scope>NUCLEOTIDE SEQUENCE [LARGE SCALE GENOMIC DNA]</scope>
    <source>
        <strain evidence="2">WM001</strain>
    </source>
</reference>
<gene>
    <name evidence="2" type="ORF">SteCoe_13466</name>
</gene>
<evidence type="ECO:0000313" key="3">
    <source>
        <dbReference type="Proteomes" id="UP000187209"/>
    </source>
</evidence>
<feature type="chain" id="PRO_5013385807" description="Dickkopf N-terminal cysteine-rich domain-containing protein" evidence="1">
    <location>
        <begin position="17"/>
        <end position="350"/>
    </location>
</feature>